<proteinExistence type="predicted"/>
<dbReference type="GO" id="GO:0120147">
    <property type="term" value="F:formylglycine-generating oxidase activity"/>
    <property type="evidence" value="ECO:0007669"/>
    <property type="project" value="TreeGrafter"/>
</dbReference>
<sequence>MKTLKKCFSLAGGRKSGLSFSTFAICAIILFAVPLQISCSDSEDDNGDSTVGATLEGGADVDKNNSGEIKPNDGKDDSNSGETKPEPVKAALAEGVTYENVDKLMIAVPGKEFSILATEVTQELNKSVMGENPSNFKEEKNLPVEQVSWYDAVYFCNKLSDMFGLTPVYAVDGEPDVEKWSYAPHKGNIITGTVSQDENANGYRLPTMEEWQYAAKGGQDYKYSGSDNLDEVGWYSENSGKKTHPVAQKKPNDYGLYDMSGNVWEWCWDSNPNISEYRCNCGGSWCSNAYGCEVDYKYWLNANITSNNLGFRIVRSTGK</sequence>
<gene>
    <name evidence="3" type="ordered locus">Tresu_1669</name>
</gene>
<dbReference type="OrthoDB" id="9812707at2"/>
<keyword evidence="4" id="KW-1185">Reference proteome</keyword>
<dbReference type="PANTHER" id="PTHR23150:SF19">
    <property type="entry name" value="FORMYLGLYCINE-GENERATING ENZYME"/>
    <property type="match status" value="1"/>
</dbReference>
<evidence type="ECO:0000259" key="2">
    <source>
        <dbReference type="Pfam" id="PF03781"/>
    </source>
</evidence>
<reference evidence="4" key="2">
    <citation type="submission" date="2011-04" db="EMBL/GenBank/DDBJ databases">
        <title>The complete genome of chromosome of Treponema succinifaciens DSM 2489.</title>
        <authorList>
            <person name="Lucas S."/>
            <person name="Copeland A."/>
            <person name="Lapidus A."/>
            <person name="Bruce D."/>
            <person name="Goodwin L."/>
            <person name="Pitluck S."/>
            <person name="Peters L."/>
            <person name="Kyrpides N."/>
            <person name="Mavromatis K."/>
            <person name="Ivanova N."/>
            <person name="Ovchinnikova G."/>
            <person name="Teshima H."/>
            <person name="Detter J.C."/>
            <person name="Tapia R."/>
            <person name="Han C."/>
            <person name="Land M."/>
            <person name="Hauser L."/>
            <person name="Markowitz V."/>
            <person name="Cheng J.-F."/>
            <person name="Hugenholtz P."/>
            <person name="Woyke T."/>
            <person name="Wu D."/>
            <person name="Gronow S."/>
            <person name="Wellnitz S."/>
            <person name="Brambilla E."/>
            <person name="Klenk H.-P."/>
            <person name="Eisen J.A."/>
        </authorList>
    </citation>
    <scope>NUCLEOTIDE SEQUENCE [LARGE SCALE GENOMIC DNA]</scope>
    <source>
        <strain evidence="4">ATCC 33096 / DSM 2489 / 6091</strain>
    </source>
</reference>
<dbReference type="Gene3D" id="3.90.1580.10">
    <property type="entry name" value="paralog of FGE (formylglycine-generating enzyme)"/>
    <property type="match status" value="1"/>
</dbReference>
<accession>F2NSD0</accession>
<evidence type="ECO:0000313" key="3">
    <source>
        <dbReference type="EMBL" id="AEB14566.1"/>
    </source>
</evidence>
<dbReference type="InterPro" id="IPR051043">
    <property type="entry name" value="Sulfatase_Mod_Factor_Kinase"/>
</dbReference>
<reference evidence="3 4" key="1">
    <citation type="journal article" date="2011" name="Stand. Genomic Sci.">
        <title>Complete genome sequence of Treponema succinifaciens type strain (6091).</title>
        <authorList>
            <person name="Han C."/>
            <person name="Gronow S."/>
            <person name="Teshima H."/>
            <person name="Lapidus A."/>
            <person name="Nolan M."/>
            <person name="Lucas S."/>
            <person name="Hammon N."/>
            <person name="Deshpande S."/>
            <person name="Cheng J.F."/>
            <person name="Zeytun A."/>
            <person name="Tapia R."/>
            <person name="Goodwin L."/>
            <person name="Pitluck S."/>
            <person name="Liolios K."/>
            <person name="Pagani I."/>
            <person name="Ivanova N."/>
            <person name="Mavromatis K."/>
            <person name="Mikhailova N."/>
            <person name="Huntemann M."/>
            <person name="Pati A."/>
            <person name="Chen A."/>
            <person name="Palaniappan K."/>
            <person name="Land M."/>
            <person name="Hauser L."/>
            <person name="Brambilla E.M."/>
            <person name="Rohde M."/>
            <person name="Goker M."/>
            <person name="Woyke T."/>
            <person name="Bristow J."/>
            <person name="Eisen J.A."/>
            <person name="Markowitz V."/>
            <person name="Hugenholtz P."/>
            <person name="Kyrpides N.C."/>
            <person name="Klenk H.P."/>
            <person name="Detter J.C."/>
        </authorList>
    </citation>
    <scope>NUCLEOTIDE SEQUENCE [LARGE SCALE GENOMIC DNA]</scope>
    <source>
        <strain evidence="4">ATCC 33096 / DSM 2489 / 6091</strain>
    </source>
</reference>
<dbReference type="eggNOG" id="COG1262">
    <property type="taxonomic scope" value="Bacteria"/>
</dbReference>
<feature type="compositionally biased region" description="Basic and acidic residues" evidence="1">
    <location>
        <begin position="60"/>
        <end position="87"/>
    </location>
</feature>
<dbReference type="EMBL" id="CP002631">
    <property type="protein sequence ID" value="AEB14566.1"/>
    <property type="molecule type" value="Genomic_DNA"/>
</dbReference>
<dbReference type="KEGG" id="tsu:Tresu_1669"/>
<dbReference type="RefSeq" id="WP_013701847.1">
    <property type="nucleotide sequence ID" value="NC_015385.1"/>
</dbReference>
<dbReference type="Pfam" id="PF03781">
    <property type="entry name" value="FGE-sulfatase"/>
    <property type="match status" value="1"/>
</dbReference>
<dbReference type="InterPro" id="IPR016187">
    <property type="entry name" value="CTDL_fold"/>
</dbReference>
<evidence type="ECO:0000313" key="4">
    <source>
        <dbReference type="Proteomes" id="UP000006852"/>
    </source>
</evidence>
<dbReference type="Proteomes" id="UP000006852">
    <property type="component" value="Chromosome"/>
</dbReference>
<protein>
    <submittedName>
        <fullName evidence="3">Sulphatase-modifying factor protein</fullName>
    </submittedName>
</protein>
<dbReference type="GeneID" id="302999865"/>
<dbReference type="HOGENOM" id="CLU_871361_0_0_12"/>
<dbReference type="PANTHER" id="PTHR23150">
    <property type="entry name" value="SULFATASE MODIFYING FACTOR 1, 2"/>
    <property type="match status" value="1"/>
</dbReference>
<organism evidence="3 4">
    <name type="scientific">Treponema succinifaciens (strain ATCC 33096 / DSM 2489 / 6091)</name>
    <dbReference type="NCBI Taxonomy" id="869209"/>
    <lineage>
        <taxon>Bacteria</taxon>
        <taxon>Pseudomonadati</taxon>
        <taxon>Spirochaetota</taxon>
        <taxon>Spirochaetia</taxon>
        <taxon>Spirochaetales</taxon>
        <taxon>Treponemataceae</taxon>
        <taxon>Treponema</taxon>
    </lineage>
</organism>
<dbReference type="SUPFAM" id="SSF56436">
    <property type="entry name" value="C-type lectin-like"/>
    <property type="match status" value="1"/>
</dbReference>
<dbReference type="AlphaFoldDB" id="F2NSD0"/>
<evidence type="ECO:0000256" key="1">
    <source>
        <dbReference type="SAM" id="MobiDB-lite"/>
    </source>
</evidence>
<feature type="region of interest" description="Disordered" evidence="1">
    <location>
        <begin position="42"/>
        <end position="87"/>
    </location>
</feature>
<dbReference type="STRING" id="869209.Tresu_1669"/>
<dbReference type="InterPro" id="IPR042095">
    <property type="entry name" value="SUMF_sf"/>
</dbReference>
<name>F2NSD0_TRES6</name>
<dbReference type="InterPro" id="IPR005532">
    <property type="entry name" value="SUMF_dom"/>
</dbReference>
<feature type="domain" description="Sulfatase-modifying factor enzyme-like" evidence="2">
    <location>
        <begin position="132"/>
        <end position="315"/>
    </location>
</feature>